<dbReference type="PANTHER" id="PTHR33336:SF3">
    <property type="entry name" value="ABM DOMAIN-CONTAINING PROTEIN"/>
    <property type="match status" value="1"/>
</dbReference>
<dbReference type="PANTHER" id="PTHR33336">
    <property type="entry name" value="QUINOL MONOOXYGENASE YGIN-RELATED"/>
    <property type="match status" value="1"/>
</dbReference>
<dbReference type="Proteomes" id="UP000235777">
    <property type="component" value="Unassembled WGS sequence"/>
</dbReference>
<evidence type="ECO:0000313" key="2">
    <source>
        <dbReference type="EMBL" id="PMS37778.1"/>
    </source>
</evidence>
<name>A0A2N7X7N8_9BURK</name>
<comment type="caution">
    <text evidence="2">The sequence shown here is derived from an EMBL/GenBank/DDBJ whole genome shotgun (WGS) entry which is preliminary data.</text>
</comment>
<dbReference type="STRING" id="863227.GCA_000373005_02586"/>
<keyword evidence="3" id="KW-1185">Reference proteome</keyword>
<dbReference type="InterPro" id="IPR011008">
    <property type="entry name" value="Dimeric_a/b-barrel"/>
</dbReference>
<reference evidence="2 3" key="1">
    <citation type="submission" date="2018-01" db="EMBL/GenBank/DDBJ databases">
        <title>Whole genome analyses suggest that Burkholderia sensu lato contains two further novel genera in the rhizoxinica-symbiotica group Mycetohabitans gen. nov., and Trinickia gen. nov.: implications for the evolution of diazotrophy and nodulation in the Burkholderiaceae.</title>
        <authorList>
            <person name="Estrada-de los Santos P."/>
            <person name="Palmer M."/>
            <person name="Chavez-Ramirez B."/>
            <person name="Beukes C."/>
            <person name="Steenkamp E.T."/>
            <person name="Hirsch A.M."/>
            <person name="Manyaka P."/>
            <person name="Maluk M."/>
            <person name="Lafos M."/>
            <person name="Crook M."/>
            <person name="Gross E."/>
            <person name="Simon M.F."/>
            <person name="Bueno dos Reis Junior F."/>
            <person name="Poole P.S."/>
            <person name="Venter S.N."/>
            <person name="James E.K."/>
        </authorList>
    </citation>
    <scope>NUCLEOTIDE SEQUENCE [LARGE SCALE GENOMIC DNA]</scope>
    <source>
        <strain evidence="2 3">JPY 581</strain>
    </source>
</reference>
<organism evidence="2 3">
    <name type="scientific">Trinickia symbiotica</name>
    <dbReference type="NCBI Taxonomy" id="863227"/>
    <lineage>
        <taxon>Bacteria</taxon>
        <taxon>Pseudomonadati</taxon>
        <taxon>Pseudomonadota</taxon>
        <taxon>Betaproteobacteria</taxon>
        <taxon>Burkholderiales</taxon>
        <taxon>Burkholderiaceae</taxon>
        <taxon>Trinickia</taxon>
    </lineage>
</organism>
<sequence length="101" mass="11418">MSTYVIATIVPKAEHAADLEAALRQMVPVTRKEPGNRRYDLFRETREGKGPALHLYEIYVDRAAFDAHLASEHFQALKAKMGDWIAEPPQIRVVEEIDVAS</sequence>
<dbReference type="PROSITE" id="PS51725">
    <property type="entry name" value="ABM"/>
    <property type="match status" value="1"/>
</dbReference>
<dbReference type="InterPro" id="IPR007138">
    <property type="entry name" value="ABM_dom"/>
</dbReference>
<protein>
    <submittedName>
        <fullName evidence="2">Antibiotic biosynthesis monooxygenase</fullName>
    </submittedName>
</protein>
<feature type="domain" description="ABM" evidence="1">
    <location>
        <begin position="3"/>
        <end position="94"/>
    </location>
</feature>
<dbReference type="AlphaFoldDB" id="A0A2N7X7N8"/>
<evidence type="ECO:0000313" key="3">
    <source>
        <dbReference type="Proteomes" id="UP000235777"/>
    </source>
</evidence>
<dbReference type="Pfam" id="PF03992">
    <property type="entry name" value="ABM"/>
    <property type="match status" value="1"/>
</dbReference>
<dbReference type="RefSeq" id="WP_018441145.1">
    <property type="nucleotide sequence ID" value="NZ_KB890176.1"/>
</dbReference>
<dbReference type="GO" id="GO:0004497">
    <property type="term" value="F:monooxygenase activity"/>
    <property type="evidence" value="ECO:0007669"/>
    <property type="project" value="UniProtKB-KW"/>
</dbReference>
<evidence type="ECO:0000259" key="1">
    <source>
        <dbReference type="PROSITE" id="PS51725"/>
    </source>
</evidence>
<dbReference type="Gene3D" id="3.30.70.100">
    <property type="match status" value="1"/>
</dbReference>
<proteinExistence type="predicted"/>
<keyword evidence="2" id="KW-0503">Monooxygenase</keyword>
<keyword evidence="2" id="KW-0560">Oxidoreductase</keyword>
<dbReference type="OrthoDB" id="9812192at2"/>
<dbReference type="InterPro" id="IPR050744">
    <property type="entry name" value="AI-2_Isomerase_LsrG"/>
</dbReference>
<dbReference type="SUPFAM" id="SSF54909">
    <property type="entry name" value="Dimeric alpha+beta barrel"/>
    <property type="match status" value="1"/>
</dbReference>
<gene>
    <name evidence="2" type="ORF">C0Z20_07475</name>
</gene>
<dbReference type="EMBL" id="PNYC01000003">
    <property type="protein sequence ID" value="PMS37778.1"/>
    <property type="molecule type" value="Genomic_DNA"/>
</dbReference>
<accession>A0A2N7X7N8</accession>